<gene>
    <name evidence="1" type="ORF">STAS_14573</name>
</gene>
<evidence type="ECO:0000313" key="2">
    <source>
        <dbReference type="Proteomes" id="UP000325081"/>
    </source>
</evidence>
<keyword evidence="2" id="KW-1185">Reference proteome</keyword>
<proteinExistence type="predicted"/>
<comment type="caution">
    <text evidence="1">The sequence shown here is derived from an EMBL/GenBank/DDBJ whole genome shotgun (WGS) entry which is preliminary data.</text>
</comment>
<dbReference type="EMBL" id="BKCP01005461">
    <property type="protein sequence ID" value="GER38132.1"/>
    <property type="molecule type" value="Genomic_DNA"/>
</dbReference>
<organism evidence="1 2">
    <name type="scientific">Striga asiatica</name>
    <name type="common">Asiatic witchweed</name>
    <name type="synonym">Buchnera asiatica</name>
    <dbReference type="NCBI Taxonomy" id="4170"/>
    <lineage>
        <taxon>Eukaryota</taxon>
        <taxon>Viridiplantae</taxon>
        <taxon>Streptophyta</taxon>
        <taxon>Embryophyta</taxon>
        <taxon>Tracheophyta</taxon>
        <taxon>Spermatophyta</taxon>
        <taxon>Magnoliopsida</taxon>
        <taxon>eudicotyledons</taxon>
        <taxon>Gunneridae</taxon>
        <taxon>Pentapetalae</taxon>
        <taxon>asterids</taxon>
        <taxon>lamiids</taxon>
        <taxon>Lamiales</taxon>
        <taxon>Orobanchaceae</taxon>
        <taxon>Buchnereae</taxon>
        <taxon>Striga</taxon>
    </lineage>
</organism>
<evidence type="ECO:0000313" key="1">
    <source>
        <dbReference type="EMBL" id="GER38132.1"/>
    </source>
</evidence>
<sequence length="123" mass="13942">MYWVMGKWTSLPDREINKSFQRGHVKSSLALIQCRTRNTFLIWKRRIEVRDETSYPVDEEAPGKKGSDHLLYKNSSTTLSKCTKGETLLGSGSSEEGKGPLVRGRGRGLRIVLLKRITTFVIS</sequence>
<name>A0A5A7PZZ0_STRAF</name>
<protein>
    <submittedName>
        <fullName evidence="1">ABC transporter</fullName>
    </submittedName>
</protein>
<reference evidence="2" key="1">
    <citation type="journal article" date="2019" name="Curr. Biol.">
        <title>Genome Sequence of Striga asiatica Provides Insight into the Evolution of Plant Parasitism.</title>
        <authorList>
            <person name="Yoshida S."/>
            <person name="Kim S."/>
            <person name="Wafula E.K."/>
            <person name="Tanskanen J."/>
            <person name="Kim Y.M."/>
            <person name="Honaas L."/>
            <person name="Yang Z."/>
            <person name="Spallek T."/>
            <person name="Conn C.E."/>
            <person name="Ichihashi Y."/>
            <person name="Cheong K."/>
            <person name="Cui S."/>
            <person name="Der J.P."/>
            <person name="Gundlach H."/>
            <person name="Jiao Y."/>
            <person name="Hori C."/>
            <person name="Ishida J.K."/>
            <person name="Kasahara H."/>
            <person name="Kiba T."/>
            <person name="Kim M.S."/>
            <person name="Koo N."/>
            <person name="Laohavisit A."/>
            <person name="Lee Y.H."/>
            <person name="Lumba S."/>
            <person name="McCourt P."/>
            <person name="Mortimer J.C."/>
            <person name="Mutuku J.M."/>
            <person name="Nomura T."/>
            <person name="Sasaki-Sekimoto Y."/>
            <person name="Seto Y."/>
            <person name="Wang Y."/>
            <person name="Wakatake T."/>
            <person name="Sakakibara H."/>
            <person name="Demura T."/>
            <person name="Yamaguchi S."/>
            <person name="Yoneyama K."/>
            <person name="Manabe R.I."/>
            <person name="Nelson D.C."/>
            <person name="Schulman A.H."/>
            <person name="Timko M.P."/>
            <person name="dePamphilis C.W."/>
            <person name="Choi D."/>
            <person name="Shirasu K."/>
        </authorList>
    </citation>
    <scope>NUCLEOTIDE SEQUENCE [LARGE SCALE GENOMIC DNA]</scope>
    <source>
        <strain evidence="2">cv. UVA1</strain>
    </source>
</reference>
<dbReference type="Proteomes" id="UP000325081">
    <property type="component" value="Unassembled WGS sequence"/>
</dbReference>
<dbReference type="AlphaFoldDB" id="A0A5A7PZZ0"/>
<accession>A0A5A7PZZ0</accession>